<accession>A0A6P3XZH5</accession>
<evidence type="ECO:0000256" key="1">
    <source>
        <dbReference type="SAM" id="MobiDB-lite"/>
    </source>
</evidence>
<feature type="compositionally biased region" description="Basic residues" evidence="1">
    <location>
        <begin position="89"/>
        <end position="98"/>
    </location>
</feature>
<protein>
    <submittedName>
        <fullName evidence="3">Uncharacterized protein LOC106748998</fullName>
    </submittedName>
</protein>
<keyword evidence="2" id="KW-1185">Reference proteome</keyword>
<organism evidence="2 3">
    <name type="scientific">Dinoponera quadriceps</name>
    <name type="common">South American ant</name>
    <dbReference type="NCBI Taxonomy" id="609295"/>
    <lineage>
        <taxon>Eukaryota</taxon>
        <taxon>Metazoa</taxon>
        <taxon>Ecdysozoa</taxon>
        <taxon>Arthropoda</taxon>
        <taxon>Hexapoda</taxon>
        <taxon>Insecta</taxon>
        <taxon>Pterygota</taxon>
        <taxon>Neoptera</taxon>
        <taxon>Endopterygota</taxon>
        <taxon>Hymenoptera</taxon>
        <taxon>Apocrita</taxon>
        <taxon>Aculeata</taxon>
        <taxon>Formicoidea</taxon>
        <taxon>Formicidae</taxon>
        <taxon>Ponerinae</taxon>
        <taxon>Ponerini</taxon>
        <taxon>Dinoponera</taxon>
    </lineage>
</organism>
<evidence type="ECO:0000313" key="2">
    <source>
        <dbReference type="Proteomes" id="UP000515204"/>
    </source>
</evidence>
<dbReference type="GeneID" id="106748998"/>
<name>A0A6P3XZH5_DINQU</name>
<dbReference type="AlphaFoldDB" id="A0A6P3XZH5"/>
<feature type="region of interest" description="Disordered" evidence="1">
    <location>
        <begin position="71"/>
        <end position="100"/>
    </location>
</feature>
<evidence type="ECO:0000313" key="3">
    <source>
        <dbReference type="RefSeq" id="XP_014483472.1"/>
    </source>
</evidence>
<feature type="compositionally biased region" description="Basic and acidic residues" evidence="1">
    <location>
        <begin position="75"/>
        <end position="88"/>
    </location>
</feature>
<dbReference type="KEGG" id="dqu:106748998"/>
<gene>
    <name evidence="3" type="primary">LOC106748998</name>
</gene>
<dbReference type="Proteomes" id="UP000515204">
    <property type="component" value="Unplaced"/>
</dbReference>
<dbReference type="RefSeq" id="XP_014483472.1">
    <property type="nucleotide sequence ID" value="XM_014627986.1"/>
</dbReference>
<reference evidence="3" key="1">
    <citation type="submission" date="2025-08" db="UniProtKB">
        <authorList>
            <consortium name="RefSeq"/>
        </authorList>
    </citation>
    <scope>IDENTIFICATION</scope>
</reference>
<sequence>MVCNTIETSSLVHSLAPSRSRCVRERICFPSLARTLAVGSLPPRHPLCGDPVPEIGIDDIRYAPNRYLKGKSAMKRGEGEREEEERPRKKEVRKRRARERQLPDGIEHRIARFADAVLTSRCPKRLLIGAAYNTRVPSYWL</sequence>
<proteinExistence type="predicted"/>